<evidence type="ECO:0000259" key="1">
    <source>
        <dbReference type="Pfam" id="PF12697"/>
    </source>
</evidence>
<evidence type="ECO:0000313" key="3">
    <source>
        <dbReference type="Proteomes" id="UP001610563"/>
    </source>
</evidence>
<feature type="domain" description="AB hydrolase-1" evidence="1">
    <location>
        <begin position="4"/>
        <end position="245"/>
    </location>
</feature>
<protein>
    <submittedName>
        <fullName evidence="2">Alpha/beta-hydrolase</fullName>
    </submittedName>
</protein>
<proteinExistence type="predicted"/>
<gene>
    <name evidence="2" type="ORF">BJX66DRAFT_301828</name>
</gene>
<dbReference type="InterPro" id="IPR052897">
    <property type="entry name" value="Sec-Metab_Biosynth_Hydrolase"/>
</dbReference>
<evidence type="ECO:0000313" key="2">
    <source>
        <dbReference type="EMBL" id="KAL2795526.1"/>
    </source>
</evidence>
<dbReference type="Proteomes" id="UP001610563">
    <property type="component" value="Unassembled WGS sequence"/>
</dbReference>
<dbReference type="EMBL" id="JBFTWV010000034">
    <property type="protein sequence ID" value="KAL2795526.1"/>
    <property type="molecule type" value="Genomic_DNA"/>
</dbReference>
<sequence>MSTIVLIPGAWHTPAHYSEFTTALRALGHEVHVPRLPSLNGSRPPNADLEADSDFIRTYVESLASAGRSITVLMHSYGGQVGTNALEGLGAKTRAAQGLTGGVVGLVYIAAAALTERRSMRDFVVEHGHGHLLDLAFDFAEDRTCVSADPKTLVVGAGRSDADTEAYIASLQRWNGNGFDGKLKACAWRDIRNVGYVHATLDMTLPLDYQKDYVQILRDGGCAVRTWELETGHCPTFTMFEEVARIVNEFVEGK</sequence>
<dbReference type="Gene3D" id="3.40.50.1820">
    <property type="entry name" value="alpha/beta hydrolase"/>
    <property type="match status" value="1"/>
</dbReference>
<dbReference type="PANTHER" id="PTHR37017:SF10">
    <property type="entry name" value="AB HYDROLASE-1 DOMAIN-CONTAINING PROTEIN"/>
    <property type="match status" value="1"/>
</dbReference>
<dbReference type="InterPro" id="IPR000073">
    <property type="entry name" value="AB_hydrolase_1"/>
</dbReference>
<accession>A0ABR4G955</accession>
<dbReference type="InterPro" id="IPR029058">
    <property type="entry name" value="AB_hydrolase_fold"/>
</dbReference>
<reference evidence="2 3" key="1">
    <citation type="submission" date="2024-07" db="EMBL/GenBank/DDBJ databases">
        <title>Section-level genome sequencing and comparative genomics of Aspergillus sections Usti and Cavernicolus.</title>
        <authorList>
            <consortium name="Lawrence Berkeley National Laboratory"/>
            <person name="Nybo J.L."/>
            <person name="Vesth T.C."/>
            <person name="Theobald S."/>
            <person name="Frisvad J.C."/>
            <person name="Larsen T.O."/>
            <person name="Kjaerboelling I."/>
            <person name="Rothschild-Mancinelli K."/>
            <person name="Lyhne E.K."/>
            <person name="Kogle M.E."/>
            <person name="Barry K."/>
            <person name="Clum A."/>
            <person name="Na H."/>
            <person name="Ledsgaard L."/>
            <person name="Lin J."/>
            <person name="Lipzen A."/>
            <person name="Kuo A."/>
            <person name="Riley R."/>
            <person name="Mondo S."/>
            <person name="Labutti K."/>
            <person name="Haridas S."/>
            <person name="Pangalinan J."/>
            <person name="Salamov A.A."/>
            <person name="Simmons B.A."/>
            <person name="Magnuson J.K."/>
            <person name="Chen J."/>
            <person name="Drula E."/>
            <person name="Henrissat B."/>
            <person name="Wiebenga A."/>
            <person name="Lubbers R.J."/>
            <person name="Gomes A.C."/>
            <person name="Makela M.R."/>
            <person name="Stajich J."/>
            <person name="Grigoriev I.V."/>
            <person name="Mortensen U.H."/>
            <person name="De Vries R.P."/>
            <person name="Baker S.E."/>
            <person name="Andersen M.R."/>
        </authorList>
    </citation>
    <scope>NUCLEOTIDE SEQUENCE [LARGE SCALE GENOMIC DNA]</scope>
    <source>
        <strain evidence="2 3">CBS 209.92</strain>
    </source>
</reference>
<organism evidence="2 3">
    <name type="scientific">Aspergillus keveii</name>
    <dbReference type="NCBI Taxonomy" id="714993"/>
    <lineage>
        <taxon>Eukaryota</taxon>
        <taxon>Fungi</taxon>
        <taxon>Dikarya</taxon>
        <taxon>Ascomycota</taxon>
        <taxon>Pezizomycotina</taxon>
        <taxon>Eurotiomycetes</taxon>
        <taxon>Eurotiomycetidae</taxon>
        <taxon>Eurotiales</taxon>
        <taxon>Aspergillaceae</taxon>
        <taxon>Aspergillus</taxon>
        <taxon>Aspergillus subgen. Nidulantes</taxon>
    </lineage>
</organism>
<dbReference type="Pfam" id="PF12697">
    <property type="entry name" value="Abhydrolase_6"/>
    <property type="match status" value="1"/>
</dbReference>
<comment type="caution">
    <text evidence="2">The sequence shown here is derived from an EMBL/GenBank/DDBJ whole genome shotgun (WGS) entry which is preliminary data.</text>
</comment>
<keyword evidence="3" id="KW-1185">Reference proteome</keyword>
<name>A0ABR4G955_9EURO</name>
<dbReference type="SUPFAM" id="SSF53474">
    <property type="entry name" value="alpha/beta-Hydrolases"/>
    <property type="match status" value="1"/>
</dbReference>
<dbReference type="PANTHER" id="PTHR37017">
    <property type="entry name" value="AB HYDROLASE-1 DOMAIN-CONTAINING PROTEIN-RELATED"/>
    <property type="match status" value="1"/>
</dbReference>